<evidence type="ECO:0000259" key="7">
    <source>
        <dbReference type="PROSITE" id="PS51123"/>
    </source>
</evidence>
<dbReference type="PROSITE" id="PS01068">
    <property type="entry name" value="OMPA_1"/>
    <property type="match status" value="1"/>
</dbReference>
<comment type="subcellular location">
    <subcellularLocation>
        <location evidence="1">Cell outer membrane</location>
    </subcellularLocation>
</comment>
<dbReference type="GO" id="GO:0009279">
    <property type="term" value="C:cell outer membrane"/>
    <property type="evidence" value="ECO:0007669"/>
    <property type="project" value="UniProtKB-SubCell"/>
</dbReference>
<dbReference type="PANTHER" id="PTHR30329:SF21">
    <property type="entry name" value="LIPOPROTEIN YIAD-RELATED"/>
    <property type="match status" value="1"/>
</dbReference>
<dbReference type="InterPro" id="IPR006665">
    <property type="entry name" value="OmpA-like"/>
</dbReference>
<feature type="region of interest" description="Disordered" evidence="5">
    <location>
        <begin position="444"/>
        <end position="467"/>
    </location>
</feature>
<evidence type="ECO:0000313" key="8">
    <source>
        <dbReference type="EMBL" id="QNR23081.1"/>
    </source>
</evidence>
<dbReference type="InterPro" id="IPR036737">
    <property type="entry name" value="OmpA-like_sf"/>
</dbReference>
<dbReference type="InterPro" id="IPR028974">
    <property type="entry name" value="TSP_type-3_rpt"/>
</dbReference>
<proteinExistence type="predicted"/>
<organism evidence="8 9">
    <name type="scientific">Croceimicrobium hydrocarbonivorans</name>
    <dbReference type="NCBI Taxonomy" id="2761580"/>
    <lineage>
        <taxon>Bacteria</taxon>
        <taxon>Pseudomonadati</taxon>
        <taxon>Bacteroidota</taxon>
        <taxon>Flavobacteriia</taxon>
        <taxon>Flavobacteriales</taxon>
        <taxon>Owenweeksiaceae</taxon>
        <taxon>Croceimicrobium</taxon>
    </lineage>
</organism>
<gene>
    <name evidence="8" type="ORF">H4K34_11910</name>
</gene>
<evidence type="ECO:0000256" key="1">
    <source>
        <dbReference type="ARBA" id="ARBA00004442"/>
    </source>
</evidence>
<reference evidence="8 9" key="1">
    <citation type="submission" date="2020-08" db="EMBL/GenBank/DDBJ databases">
        <title>Croceimicrobium hydrocarbonivorans gen. nov., sp. nov., a novel marine bacterium isolated from a bacterial consortium that degrades polyethylene terephthalate.</title>
        <authorList>
            <person name="Liu R."/>
        </authorList>
    </citation>
    <scope>NUCLEOTIDE SEQUENCE [LARGE SCALE GENOMIC DNA]</scope>
    <source>
        <strain evidence="8 9">A20-9</strain>
    </source>
</reference>
<dbReference type="Gene3D" id="4.10.1080.10">
    <property type="entry name" value="TSP type-3 repeat"/>
    <property type="match status" value="1"/>
</dbReference>
<feature type="signal peptide" evidence="6">
    <location>
        <begin position="1"/>
        <end position="19"/>
    </location>
</feature>
<dbReference type="Gene3D" id="3.30.1330.60">
    <property type="entry name" value="OmpA-like domain"/>
    <property type="match status" value="1"/>
</dbReference>
<dbReference type="PROSITE" id="PS51123">
    <property type="entry name" value="OMPA_2"/>
    <property type="match status" value="1"/>
</dbReference>
<dbReference type="InterPro" id="IPR006690">
    <property type="entry name" value="OMPA-like_CS"/>
</dbReference>
<dbReference type="EMBL" id="CP060139">
    <property type="protein sequence ID" value="QNR23081.1"/>
    <property type="molecule type" value="Genomic_DNA"/>
</dbReference>
<dbReference type="SUPFAM" id="SSF103088">
    <property type="entry name" value="OmpA-like"/>
    <property type="match status" value="1"/>
</dbReference>
<evidence type="ECO:0000256" key="2">
    <source>
        <dbReference type="ARBA" id="ARBA00023136"/>
    </source>
</evidence>
<evidence type="ECO:0000256" key="6">
    <source>
        <dbReference type="SAM" id="SignalP"/>
    </source>
</evidence>
<name>A0A7H0VBI3_9FLAO</name>
<evidence type="ECO:0000256" key="5">
    <source>
        <dbReference type="SAM" id="MobiDB-lite"/>
    </source>
</evidence>
<sequence length="467" mass="49881">MKRLGLLFGCVLMAGGMNAQDNEVRLSEAHRSNFKHWSLGLNVGATASLGDAASYFFGEKTDAMPSGVGGFEIGLRGNLNYWFSPTIGLTGSAGYHSTSGTDVNYYFEGNYIDADLSLNFNLSNMFLYGKDYDRKHALLFSIGLGATSLEADGYNEAGLLVSSAGGPDRAFTTTIPLQLTYKRQLNQTWDLDILYKHTFAGIDGADGLSVPPTADFFGYFGVGAAYNFGSDDKESIVYYSPFEGVFADMTEIKQNYEKLVNDDDGDGVSNLFDQDNSTPADVNVGPNGAPLDVDGDGIPDYLDADPFTPKGAKVDGEGRMVDSDGDGVGDHMDQEPNTPKGALVNFKGISVASASSGGGVGAYLPSVFFNFNSATVTDANYMRLAAIASTLKSNPNVKIVLTGYTDASGPEDYNKTLGQRRADEVKQELVQVFGIDASRIETSSKGEGDPLAKGHNNINRRVDVAVK</sequence>
<feature type="domain" description="OmpA-like" evidence="7">
    <location>
        <begin position="356"/>
        <end position="467"/>
    </location>
</feature>
<dbReference type="KEGG" id="chyd:H4K34_11910"/>
<dbReference type="RefSeq" id="WP_210757617.1">
    <property type="nucleotide sequence ID" value="NZ_CP060139.1"/>
</dbReference>
<evidence type="ECO:0000313" key="9">
    <source>
        <dbReference type="Proteomes" id="UP000516305"/>
    </source>
</evidence>
<dbReference type="Proteomes" id="UP000516305">
    <property type="component" value="Chromosome"/>
</dbReference>
<dbReference type="GO" id="GO:0005509">
    <property type="term" value="F:calcium ion binding"/>
    <property type="evidence" value="ECO:0007669"/>
    <property type="project" value="InterPro"/>
</dbReference>
<feature type="chain" id="PRO_5028938262" evidence="6">
    <location>
        <begin position="20"/>
        <end position="467"/>
    </location>
</feature>
<evidence type="ECO:0000256" key="3">
    <source>
        <dbReference type="ARBA" id="ARBA00023237"/>
    </source>
</evidence>
<keyword evidence="3" id="KW-0998">Cell outer membrane</keyword>
<dbReference type="InterPro" id="IPR006664">
    <property type="entry name" value="OMP_bac"/>
</dbReference>
<keyword evidence="2 4" id="KW-0472">Membrane</keyword>
<dbReference type="SUPFAM" id="SSF103647">
    <property type="entry name" value="TSP type-3 repeat"/>
    <property type="match status" value="1"/>
</dbReference>
<keyword evidence="6" id="KW-0732">Signal</keyword>
<evidence type="ECO:0000256" key="4">
    <source>
        <dbReference type="PROSITE-ProRule" id="PRU00473"/>
    </source>
</evidence>
<dbReference type="Pfam" id="PF00691">
    <property type="entry name" value="OmpA"/>
    <property type="match status" value="1"/>
</dbReference>
<dbReference type="PRINTS" id="PR01021">
    <property type="entry name" value="OMPADOMAIN"/>
</dbReference>
<accession>A0A7H0VBI3</accession>
<keyword evidence="9" id="KW-1185">Reference proteome</keyword>
<dbReference type="PANTHER" id="PTHR30329">
    <property type="entry name" value="STATOR ELEMENT OF FLAGELLAR MOTOR COMPLEX"/>
    <property type="match status" value="1"/>
</dbReference>
<dbReference type="AlphaFoldDB" id="A0A7H0VBI3"/>
<dbReference type="InterPro" id="IPR050330">
    <property type="entry name" value="Bact_OuterMem_StrucFunc"/>
</dbReference>
<protein>
    <submittedName>
        <fullName evidence="8">OmpA family protein</fullName>
    </submittedName>
</protein>
<dbReference type="CDD" id="cd07185">
    <property type="entry name" value="OmpA_C-like"/>
    <property type="match status" value="1"/>
</dbReference>